<dbReference type="CDD" id="cd07334">
    <property type="entry name" value="M48C_loiP_like"/>
    <property type="match status" value="1"/>
</dbReference>
<dbReference type="EMBL" id="CP027666">
    <property type="protein sequence ID" value="AVO34218.1"/>
    <property type="molecule type" value="Genomic_DNA"/>
</dbReference>
<keyword evidence="4 6" id="KW-0862">Zinc</keyword>
<sequence length="257" mass="27131">MKLRMSILATGVAALWLVGCSATGGSGVSADGKVGAAMDVVKAATVSEDDLKSAALQLRAAEDKQARVAPPNNRYAKRLARLTKNHVNEDGLVLNYKVYLSPQVNANATPDGSIRVYSGLMDLMNDQEMLGIIGHEIGHVKLGHSMSQMRTAYMASAGRKAAAASSSAGGVLAASQLGDLGEALINSQFSQSQETASDDYGLAFMKKYGYNTKALETAFRKLAAQRGGKKGSTMDNMLSTHPDPGARADRMRDMASK</sequence>
<feature type="region of interest" description="Disordered" evidence="7">
    <location>
        <begin position="225"/>
        <end position="257"/>
    </location>
</feature>
<keyword evidence="8" id="KW-0732">Signal</keyword>
<dbReference type="OrthoDB" id="9810445at2"/>
<gene>
    <name evidence="10" type="ORF">C6570_08195</name>
</gene>
<proteinExistence type="inferred from homology"/>
<evidence type="ECO:0000256" key="1">
    <source>
        <dbReference type="ARBA" id="ARBA00022670"/>
    </source>
</evidence>
<dbReference type="PANTHER" id="PTHR22726">
    <property type="entry name" value="METALLOENDOPEPTIDASE OMA1"/>
    <property type="match status" value="1"/>
</dbReference>
<reference evidence="10 11" key="1">
    <citation type="submission" date="2018-03" db="EMBL/GenBank/DDBJ databases">
        <title>Genome sequencing of Ottowia sp.</title>
        <authorList>
            <person name="Kim S.-J."/>
            <person name="Heo J."/>
            <person name="Kwon S.-W."/>
        </authorList>
    </citation>
    <scope>NUCLEOTIDE SEQUENCE [LARGE SCALE GENOMIC DNA]</scope>
    <source>
        <strain evidence="10 11">KADR8-3</strain>
    </source>
</reference>
<feature type="compositionally biased region" description="Basic and acidic residues" evidence="7">
    <location>
        <begin position="244"/>
        <end position="257"/>
    </location>
</feature>
<dbReference type="Gene3D" id="3.30.2010.10">
    <property type="entry name" value="Metalloproteases ('zincins'), catalytic domain"/>
    <property type="match status" value="1"/>
</dbReference>
<dbReference type="Pfam" id="PF01435">
    <property type="entry name" value="Peptidase_M48"/>
    <property type="match status" value="1"/>
</dbReference>
<comment type="similarity">
    <text evidence="6">Belongs to the peptidase M48 family.</text>
</comment>
<evidence type="ECO:0000256" key="5">
    <source>
        <dbReference type="ARBA" id="ARBA00023049"/>
    </source>
</evidence>
<dbReference type="Proteomes" id="UP000239709">
    <property type="component" value="Chromosome"/>
</dbReference>
<feature type="chain" id="PRO_5015595746" evidence="8">
    <location>
        <begin position="25"/>
        <end position="257"/>
    </location>
</feature>
<dbReference type="GO" id="GO:0046872">
    <property type="term" value="F:metal ion binding"/>
    <property type="evidence" value="ECO:0007669"/>
    <property type="project" value="UniProtKB-KW"/>
</dbReference>
<evidence type="ECO:0000313" key="10">
    <source>
        <dbReference type="EMBL" id="AVO34218.1"/>
    </source>
</evidence>
<keyword evidence="5 6" id="KW-0482">Metalloprotease</keyword>
<evidence type="ECO:0000256" key="7">
    <source>
        <dbReference type="SAM" id="MobiDB-lite"/>
    </source>
</evidence>
<dbReference type="AlphaFoldDB" id="A0A2S0MEC2"/>
<keyword evidence="3 6" id="KW-0378">Hydrolase</keyword>
<evidence type="ECO:0000256" key="3">
    <source>
        <dbReference type="ARBA" id="ARBA00022801"/>
    </source>
</evidence>
<dbReference type="PANTHER" id="PTHR22726:SF8">
    <property type="entry name" value="METALLOPROTEASE YCAL"/>
    <property type="match status" value="1"/>
</dbReference>
<dbReference type="GO" id="GO:0051603">
    <property type="term" value="P:proteolysis involved in protein catabolic process"/>
    <property type="evidence" value="ECO:0007669"/>
    <property type="project" value="TreeGrafter"/>
</dbReference>
<accession>A0A2S0MEC2</accession>
<dbReference type="KEGG" id="otk:C6570_08195"/>
<dbReference type="InterPro" id="IPR051156">
    <property type="entry name" value="Mito/Outer_Membr_Metalloprot"/>
</dbReference>
<feature type="signal peptide" evidence="8">
    <location>
        <begin position="1"/>
        <end position="24"/>
    </location>
</feature>
<evidence type="ECO:0000256" key="4">
    <source>
        <dbReference type="ARBA" id="ARBA00022833"/>
    </source>
</evidence>
<feature type="domain" description="Peptidase M48" evidence="9">
    <location>
        <begin position="96"/>
        <end position="254"/>
    </location>
</feature>
<evidence type="ECO:0000259" key="9">
    <source>
        <dbReference type="Pfam" id="PF01435"/>
    </source>
</evidence>
<keyword evidence="2" id="KW-0479">Metal-binding</keyword>
<dbReference type="InterPro" id="IPR001915">
    <property type="entry name" value="Peptidase_M48"/>
</dbReference>
<protein>
    <submittedName>
        <fullName evidence="10">Peptidase M48</fullName>
    </submittedName>
</protein>
<name>A0A2S0MEC2_9BURK</name>
<dbReference type="GO" id="GO:0004222">
    <property type="term" value="F:metalloendopeptidase activity"/>
    <property type="evidence" value="ECO:0007669"/>
    <property type="project" value="InterPro"/>
</dbReference>
<dbReference type="PROSITE" id="PS51257">
    <property type="entry name" value="PROKAR_LIPOPROTEIN"/>
    <property type="match status" value="1"/>
</dbReference>
<evidence type="ECO:0000313" key="11">
    <source>
        <dbReference type="Proteomes" id="UP000239709"/>
    </source>
</evidence>
<comment type="cofactor">
    <cofactor evidence="6">
        <name>Zn(2+)</name>
        <dbReference type="ChEBI" id="CHEBI:29105"/>
    </cofactor>
    <text evidence="6">Binds 1 zinc ion per subunit.</text>
</comment>
<keyword evidence="1 6" id="KW-0645">Protease</keyword>
<evidence type="ECO:0000256" key="8">
    <source>
        <dbReference type="SAM" id="SignalP"/>
    </source>
</evidence>
<organism evidence="10 11">
    <name type="scientific">Ottowia oryzae</name>
    <dbReference type="NCBI Taxonomy" id="2109914"/>
    <lineage>
        <taxon>Bacteria</taxon>
        <taxon>Pseudomonadati</taxon>
        <taxon>Pseudomonadota</taxon>
        <taxon>Betaproteobacteria</taxon>
        <taxon>Burkholderiales</taxon>
        <taxon>Comamonadaceae</taxon>
        <taxon>Ottowia</taxon>
    </lineage>
</organism>
<dbReference type="GO" id="GO:0016020">
    <property type="term" value="C:membrane"/>
    <property type="evidence" value="ECO:0007669"/>
    <property type="project" value="TreeGrafter"/>
</dbReference>
<keyword evidence="11" id="KW-1185">Reference proteome</keyword>
<evidence type="ECO:0000256" key="6">
    <source>
        <dbReference type="RuleBase" id="RU003983"/>
    </source>
</evidence>
<evidence type="ECO:0000256" key="2">
    <source>
        <dbReference type="ARBA" id="ARBA00022723"/>
    </source>
</evidence>